<reference evidence="2" key="1">
    <citation type="journal article" date="2014" name="Toxicon">
        <title>A bioinformatics survey for conotoxin-like sequences in three turrid snail venom duct transcriptomes.</title>
        <authorList>
            <person name="Gonzales D.T."/>
            <person name="Saloma C.P."/>
        </authorList>
    </citation>
    <scope>NUCLEOTIDE SEQUENCE</scope>
    <source>
        <tissue evidence="2">Venom duct</tissue>
    </source>
</reference>
<evidence type="ECO:0000256" key="1">
    <source>
        <dbReference type="SAM" id="SignalP"/>
    </source>
</evidence>
<dbReference type="AlphaFoldDB" id="A0A098LWK3"/>
<dbReference type="EMBL" id="GBQY01000004">
    <property type="protein sequence ID" value="JAC94853.1"/>
    <property type="molecule type" value="Transcribed_RNA"/>
</dbReference>
<protein>
    <submittedName>
        <fullName evidence="2">Ubs_04 putative toxin</fullName>
    </submittedName>
</protein>
<organism evidence="2">
    <name type="scientific">Unedogemmula bisaya</name>
    <name type="common">Sea snail</name>
    <name type="synonym">Lophiotoma bisaya</name>
    <dbReference type="NCBI Taxonomy" id="746885"/>
    <lineage>
        <taxon>Eukaryota</taxon>
        <taxon>Metazoa</taxon>
        <taxon>Spiralia</taxon>
        <taxon>Lophotrochozoa</taxon>
        <taxon>Mollusca</taxon>
        <taxon>Gastropoda</taxon>
        <taxon>Caenogastropoda</taxon>
        <taxon>Neogastropoda</taxon>
        <taxon>Conoidea</taxon>
        <taxon>Turridae</taxon>
        <taxon>Unedogemmula</taxon>
    </lineage>
</organism>
<reference evidence="2" key="2">
    <citation type="submission" date="2014-09" db="EMBL/GenBank/DDBJ databases">
        <authorList>
            <person name="Gonzales D.T.T."/>
            <person name="Saloma C.P."/>
        </authorList>
    </citation>
    <scope>NUCLEOTIDE SEQUENCE</scope>
    <source>
        <tissue evidence="2">Venom duct</tissue>
    </source>
</reference>
<feature type="chain" id="PRO_5001944860" evidence="1">
    <location>
        <begin position="26"/>
        <end position="72"/>
    </location>
</feature>
<name>A0A098LWK3_UNEBI</name>
<proteinExistence type="predicted"/>
<sequence length="72" mass="8005">MFRLTSASCLLLAIFILGMVHESRSCQGLNEECVEESECCDNRHCCGSPKACINLCFGKRLGNTLKDRLAKH</sequence>
<feature type="signal peptide" evidence="1">
    <location>
        <begin position="1"/>
        <end position="25"/>
    </location>
</feature>
<keyword evidence="1" id="KW-0732">Signal</keyword>
<accession>A0A098LWK3</accession>
<evidence type="ECO:0000313" key="2">
    <source>
        <dbReference type="EMBL" id="JAC94853.1"/>
    </source>
</evidence>